<evidence type="ECO:0000256" key="1">
    <source>
        <dbReference type="SAM" id="MobiDB-lite"/>
    </source>
</evidence>
<feature type="transmembrane region" description="Helical" evidence="2">
    <location>
        <begin position="169"/>
        <end position="193"/>
    </location>
</feature>
<sequence length="251" mass="28146">MKGFSEPDRGDPRMDALRHGRIVLEGTSFEWIKGEGRLEGRWSSTPSLFPQPSSRPVFIMLPSKAEIAHILTFASWFWTSLVACVAVFSSDMGQYARDPFITAFTAAIFTSAFCLIMPLCGVDDFDESIQSILVALLLFLSMVPKLNGIQETVAMTHHFSFDNVYQAHMVVQAFCWTCVSVGIEFALLVIHLWRTRRDPAARQVVVQFFACCCCCRDDRSHLQEEIPMGRTPEHPGASDHRTSPHTNIANA</sequence>
<accession>A0A4Y9Z9G7</accession>
<protein>
    <submittedName>
        <fullName evidence="3">Uncharacterized protein</fullName>
    </submittedName>
</protein>
<feature type="transmembrane region" description="Helical" evidence="2">
    <location>
        <begin position="67"/>
        <end position="88"/>
    </location>
</feature>
<feature type="transmembrane region" description="Helical" evidence="2">
    <location>
        <begin position="100"/>
        <end position="120"/>
    </location>
</feature>
<dbReference type="EMBL" id="SEOQ01000083">
    <property type="protein sequence ID" value="TFY70780.1"/>
    <property type="molecule type" value="Genomic_DNA"/>
</dbReference>
<keyword evidence="2" id="KW-1133">Transmembrane helix</keyword>
<keyword evidence="2" id="KW-0812">Transmembrane</keyword>
<dbReference type="Proteomes" id="UP000298327">
    <property type="component" value="Unassembled WGS sequence"/>
</dbReference>
<dbReference type="OrthoDB" id="10421752at2759"/>
<feature type="region of interest" description="Disordered" evidence="1">
    <location>
        <begin position="227"/>
        <end position="251"/>
    </location>
</feature>
<evidence type="ECO:0000313" key="3">
    <source>
        <dbReference type="EMBL" id="TFY70780.1"/>
    </source>
</evidence>
<dbReference type="AlphaFoldDB" id="A0A4Y9Z9G7"/>
<gene>
    <name evidence="3" type="ORF">EVG20_g2231</name>
</gene>
<keyword evidence="4" id="KW-1185">Reference proteome</keyword>
<evidence type="ECO:0000256" key="2">
    <source>
        <dbReference type="SAM" id="Phobius"/>
    </source>
</evidence>
<evidence type="ECO:0000313" key="4">
    <source>
        <dbReference type="Proteomes" id="UP000298327"/>
    </source>
</evidence>
<name>A0A4Y9Z9G7_9AGAM</name>
<proteinExistence type="predicted"/>
<reference evidence="3 4" key="1">
    <citation type="submission" date="2019-02" db="EMBL/GenBank/DDBJ databases">
        <title>Genome sequencing of the rare red list fungi Dentipellis fragilis.</title>
        <authorList>
            <person name="Buettner E."/>
            <person name="Kellner H."/>
        </authorList>
    </citation>
    <scope>NUCLEOTIDE SEQUENCE [LARGE SCALE GENOMIC DNA]</scope>
    <source>
        <strain evidence="3 4">DSM 105465</strain>
    </source>
</reference>
<feature type="transmembrane region" description="Helical" evidence="2">
    <location>
        <begin position="132"/>
        <end position="149"/>
    </location>
</feature>
<feature type="compositionally biased region" description="Basic and acidic residues" evidence="1">
    <location>
        <begin position="231"/>
        <end position="242"/>
    </location>
</feature>
<comment type="caution">
    <text evidence="3">The sequence shown here is derived from an EMBL/GenBank/DDBJ whole genome shotgun (WGS) entry which is preliminary data.</text>
</comment>
<keyword evidence="2" id="KW-0472">Membrane</keyword>
<organism evidence="3 4">
    <name type="scientific">Dentipellis fragilis</name>
    <dbReference type="NCBI Taxonomy" id="205917"/>
    <lineage>
        <taxon>Eukaryota</taxon>
        <taxon>Fungi</taxon>
        <taxon>Dikarya</taxon>
        <taxon>Basidiomycota</taxon>
        <taxon>Agaricomycotina</taxon>
        <taxon>Agaricomycetes</taxon>
        <taxon>Russulales</taxon>
        <taxon>Hericiaceae</taxon>
        <taxon>Dentipellis</taxon>
    </lineage>
</organism>